<organism evidence="13 14">
    <name type="scientific">Nonomuraea jiangxiensis</name>
    <dbReference type="NCBI Taxonomy" id="633440"/>
    <lineage>
        <taxon>Bacteria</taxon>
        <taxon>Bacillati</taxon>
        <taxon>Actinomycetota</taxon>
        <taxon>Actinomycetes</taxon>
        <taxon>Streptosporangiales</taxon>
        <taxon>Streptosporangiaceae</taxon>
        <taxon>Nonomuraea</taxon>
    </lineage>
</organism>
<comment type="subcellular location">
    <subcellularLocation>
        <location evidence="1">Cell membrane</location>
        <topology evidence="1">Multi-pass membrane protein</topology>
    </subcellularLocation>
</comment>
<evidence type="ECO:0000256" key="6">
    <source>
        <dbReference type="ARBA" id="ARBA00022692"/>
    </source>
</evidence>
<proteinExistence type="inferred from homology"/>
<keyword evidence="6 12" id="KW-0812">Transmembrane</keyword>
<keyword evidence="3 12" id="KW-0813">Transport</keyword>
<keyword evidence="10 12" id="KW-0408">Iron</keyword>
<dbReference type="GO" id="GO:0005886">
    <property type="term" value="C:plasma membrane"/>
    <property type="evidence" value="ECO:0007669"/>
    <property type="project" value="UniProtKB-SubCell"/>
</dbReference>
<feature type="transmembrane region" description="Helical" evidence="12">
    <location>
        <begin position="186"/>
        <end position="207"/>
    </location>
</feature>
<protein>
    <submittedName>
        <fullName evidence="13">Cytochrome d ubiquinol oxidase subunit I</fullName>
    </submittedName>
</protein>
<dbReference type="GO" id="GO:0020037">
    <property type="term" value="F:heme binding"/>
    <property type="evidence" value="ECO:0007669"/>
    <property type="project" value="TreeGrafter"/>
</dbReference>
<dbReference type="Pfam" id="PF01654">
    <property type="entry name" value="Cyt_bd_oxida_I"/>
    <property type="match status" value="1"/>
</dbReference>
<dbReference type="Proteomes" id="UP000199202">
    <property type="component" value="Unassembled WGS sequence"/>
</dbReference>
<dbReference type="EMBL" id="FNDJ01000015">
    <property type="protein sequence ID" value="SDK38393.1"/>
    <property type="molecule type" value="Genomic_DNA"/>
</dbReference>
<evidence type="ECO:0000256" key="5">
    <source>
        <dbReference type="ARBA" id="ARBA00022617"/>
    </source>
</evidence>
<dbReference type="RefSeq" id="WP_218136072.1">
    <property type="nucleotide sequence ID" value="NZ_FNDJ01000015.1"/>
</dbReference>
<gene>
    <name evidence="13" type="ORF">SAMN05421869_115250</name>
</gene>
<evidence type="ECO:0000256" key="9">
    <source>
        <dbReference type="ARBA" id="ARBA00022989"/>
    </source>
</evidence>
<keyword evidence="14" id="KW-1185">Reference proteome</keyword>
<evidence type="ECO:0000256" key="10">
    <source>
        <dbReference type="ARBA" id="ARBA00023004"/>
    </source>
</evidence>
<feature type="transmembrane region" description="Helical" evidence="12">
    <location>
        <begin position="219"/>
        <end position="238"/>
    </location>
</feature>
<evidence type="ECO:0000256" key="4">
    <source>
        <dbReference type="ARBA" id="ARBA00022475"/>
    </source>
</evidence>
<feature type="transmembrane region" description="Helical" evidence="12">
    <location>
        <begin position="96"/>
        <end position="117"/>
    </location>
</feature>
<comment type="similarity">
    <text evidence="2 12">Belongs to the cytochrome ubiquinol oxidase subunit 1 family.</text>
</comment>
<feature type="transmembrane region" description="Helical" evidence="12">
    <location>
        <begin position="20"/>
        <end position="41"/>
    </location>
</feature>
<evidence type="ECO:0000256" key="12">
    <source>
        <dbReference type="PIRNR" id="PIRNR006446"/>
    </source>
</evidence>
<evidence type="ECO:0000256" key="3">
    <source>
        <dbReference type="ARBA" id="ARBA00022448"/>
    </source>
</evidence>
<dbReference type="PANTHER" id="PTHR30365">
    <property type="entry name" value="CYTOCHROME D UBIQUINOL OXIDASE"/>
    <property type="match status" value="1"/>
</dbReference>
<keyword evidence="4 12" id="KW-1003">Cell membrane</keyword>
<keyword evidence="9 12" id="KW-1133">Transmembrane helix</keyword>
<dbReference type="STRING" id="633440.SAMN05421869_115250"/>
<keyword evidence="5 12" id="KW-0349">Heme</keyword>
<reference evidence="13 14" key="1">
    <citation type="submission" date="2016-10" db="EMBL/GenBank/DDBJ databases">
        <authorList>
            <person name="de Groot N.N."/>
        </authorList>
    </citation>
    <scope>NUCLEOTIDE SEQUENCE [LARGE SCALE GENOMIC DNA]</scope>
    <source>
        <strain evidence="13 14">CGMCC 4.6533</strain>
    </source>
</reference>
<evidence type="ECO:0000256" key="8">
    <source>
        <dbReference type="ARBA" id="ARBA00022982"/>
    </source>
</evidence>
<feature type="transmembrane region" description="Helical" evidence="12">
    <location>
        <begin position="405"/>
        <end position="425"/>
    </location>
</feature>
<dbReference type="GO" id="GO:0009055">
    <property type="term" value="F:electron transfer activity"/>
    <property type="evidence" value="ECO:0007669"/>
    <property type="project" value="UniProtKB-UniRule"/>
</dbReference>
<dbReference type="AlphaFoldDB" id="A0A1G9BG03"/>
<evidence type="ECO:0000256" key="7">
    <source>
        <dbReference type="ARBA" id="ARBA00022723"/>
    </source>
</evidence>
<evidence type="ECO:0000313" key="14">
    <source>
        <dbReference type="Proteomes" id="UP000199202"/>
    </source>
</evidence>
<accession>A0A1G9BG03</accession>
<name>A0A1G9BG03_9ACTN</name>
<feature type="transmembrane region" description="Helical" evidence="12">
    <location>
        <begin position="355"/>
        <end position="376"/>
    </location>
</feature>
<dbReference type="GO" id="GO:0046872">
    <property type="term" value="F:metal ion binding"/>
    <property type="evidence" value="ECO:0007669"/>
    <property type="project" value="UniProtKB-UniRule"/>
</dbReference>
<feature type="transmembrane region" description="Helical" evidence="12">
    <location>
        <begin position="321"/>
        <end position="343"/>
    </location>
</feature>
<feature type="transmembrane region" description="Helical" evidence="12">
    <location>
        <begin position="61"/>
        <end position="84"/>
    </location>
</feature>
<keyword evidence="11 12" id="KW-0472">Membrane</keyword>
<evidence type="ECO:0000256" key="2">
    <source>
        <dbReference type="ARBA" id="ARBA00009819"/>
    </source>
</evidence>
<dbReference type="GO" id="GO:0019646">
    <property type="term" value="P:aerobic electron transport chain"/>
    <property type="evidence" value="ECO:0007669"/>
    <property type="project" value="InterPro"/>
</dbReference>
<sequence>MPVDPEYLLQARQMQALSLAVHIPLVCFGIAFPAMVLFCEWRYLRTGDPLFRLLARRWSKVMLALFAVGVVTGTILSFELGLLWPEFMARFGNVFGLGFTLEGFSFFVEAIFIGIYVYGWDRLAPRLHFLSGIPIAIAGVTGSLFVISVNGWMNHPGGFELQDGRAVNAHPWSALLGNVYFWHEFVHMYFAGYIVAGFLVAVPYAWGFLRGRRGRYHRTALTVALSAAAVAAPLQIVIGDWAAREVARHQPTKLASLEGLGETTRGAPEHLLGWYNGHEVVHGIKIPNLLSLLAFHDPDATVQGLAAVAVRDQPPVNVVRFAFQTMVGIGTFLALLSLVYLYVRLRRRRLPRSRWFYRAVVVAGPLSVVALIAGWVTTEVGRQPWIVYGVMRTQEAVTGASGIPVGYGTLVVVYLGLAAAVWWLLHRFSRVPLEADADG</sequence>
<dbReference type="GO" id="GO:0016682">
    <property type="term" value="F:oxidoreductase activity, acting on diphenols and related substances as donors, oxygen as acceptor"/>
    <property type="evidence" value="ECO:0007669"/>
    <property type="project" value="TreeGrafter"/>
</dbReference>
<feature type="transmembrane region" description="Helical" evidence="12">
    <location>
        <begin position="129"/>
        <end position="153"/>
    </location>
</feature>
<dbReference type="PIRSF" id="PIRSF006446">
    <property type="entry name" value="Cyt_quinol_oxidase_1"/>
    <property type="match status" value="1"/>
</dbReference>
<evidence type="ECO:0000313" key="13">
    <source>
        <dbReference type="EMBL" id="SDK38393.1"/>
    </source>
</evidence>
<keyword evidence="7 12" id="KW-0479">Metal-binding</keyword>
<evidence type="ECO:0000256" key="11">
    <source>
        <dbReference type="ARBA" id="ARBA00023136"/>
    </source>
</evidence>
<dbReference type="GO" id="GO:0070069">
    <property type="term" value="C:cytochrome complex"/>
    <property type="evidence" value="ECO:0007669"/>
    <property type="project" value="UniProtKB-UniRule"/>
</dbReference>
<dbReference type="PANTHER" id="PTHR30365:SF14">
    <property type="entry name" value="CYTOCHROME BD MENAQUINOL OXIDASE SUBUNIT I-RELATED"/>
    <property type="match status" value="1"/>
</dbReference>
<keyword evidence="8 12" id="KW-0249">Electron transport</keyword>
<evidence type="ECO:0000256" key="1">
    <source>
        <dbReference type="ARBA" id="ARBA00004651"/>
    </source>
</evidence>
<dbReference type="InterPro" id="IPR002585">
    <property type="entry name" value="Cyt-d_ubiquinol_oxidase_su_1"/>
</dbReference>